<organism evidence="2 3">
    <name type="scientific">Streptobacillus moniliformis (strain ATCC 14647 / DSM 12112 / NCTC 10651 / 9901)</name>
    <dbReference type="NCBI Taxonomy" id="519441"/>
    <lineage>
        <taxon>Bacteria</taxon>
        <taxon>Fusobacteriati</taxon>
        <taxon>Fusobacteriota</taxon>
        <taxon>Fusobacteriia</taxon>
        <taxon>Fusobacteriales</taxon>
        <taxon>Leptotrichiaceae</taxon>
        <taxon>Streptobacillus</taxon>
    </lineage>
</organism>
<keyword evidence="3" id="KW-1185">Reference proteome</keyword>
<feature type="transmembrane region" description="Helical" evidence="1">
    <location>
        <begin position="117"/>
        <end position="138"/>
    </location>
</feature>
<dbReference type="Proteomes" id="UP000002072">
    <property type="component" value="Chromosome"/>
</dbReference>
<accession>D1AUX9</accession>
<name>D1AUX9_STRM9</name>
<feature type="transmembrane region" description="Helical" evidence="1">
    <location>
        <begin position="12"/>
        <end position="29"/>
    </location>
</feature>
<dbReference type="PANTHER" id="PTHR35864:SF1">
    <property type="entry name" value="ZINC METALLOPROTEASE YWHC-RELATED"/>
    <property type="match status" value="1"/>
</dbReference>
<dbReference type="STRING" id="519441.Smon_1077"/>
<dbReference type="InterPro" id="IPR052348">
    <property type="entry name" value="Metallopeptidase_M50B"/>
</dbReference>
<keyword evidence="1" id="KW-0812">Transmembrane</keyword>
<dbReference type="eggNOG" id="COG1994">
    <property type="taxonomic scope" value="Bacteria"/>
</dbReference>
<evidence type="ECO:0000256" key="1">
    <source>
        <dbReference type="SAM" id="Phobius"/>
    </source>
</evidence>
<evidence type="ECO:0000313" key="2">
    <source>
        <dbReference type="EMBL" id="ACZ01539.1"/>
    </source>
</evidence>
<evidence type="ECO:0000313" key="3">
    <source>
        <dbReference type="Proteomes" id="UP000002072"/>
    </source>
</evidence>
<dbReference type="GeneID" id="29673841"/>
<dbReference type="KEGG" id="smf:Smon_1077"/>
<dbReference type="PANTHER" id="PTHR35864">
    <property type="entry name" value="ZINC METALLOPROTEASE MJ0611-RELATED"/>
    <property type="match status" value="1"/>
</dbReference>
<keyword evidence="1" id="KW-0472">Membrane</keyword>
<dbReference type="RefSeq" id="WP_012859086.1">
    <property type="nucleotide sequence ID" value="NC_013515.1"/>
</dbReference>
<reference evidence="2 3" key="1">
    <citation type="journal article" date="2009" name="Stand. Genomic Sci.">
        <title>Complete genome sequence of Streptobacillus moniliformis type strain (9901T).</title>
        <authorList>
            <person name="Nolan M."/>
            <person name="Gronow S."/>
            <person name="Lapidus A."/>
            <person name="Ivanova N."/>
            <person name="Copeland A."/>
            <person name="Lucas S."/>
            <person name="Del Rio T.G."/>
            <person name="Chen F."/>
            <person name="Tice H."/>
            <person name="Pitluck S."/>
            <person name="Cheng J.F."/>
            <person name="Sims D."/>
            <person name="Meincke L."/>
            <person name="Bruce D."/>
            <person name="Goodwin L."/>
            <person name="Brettin T."/>
            <person name="Han C."/>
            <person name="Detter J.C."/>
            <person name="Ovchinikova G."/>
            <person name="Pati A."/>
            <person name="Mavromatis K."/>
            <person name="Mikhailova N."/>
            <person name="Chen A."/>
            <person name="Palaniappan K."/>
            <person name="Land M."/>
            <person name="Hauser L."/>
            <person name="Chang Y.J."/>
            <person name="Jeffries C.D."/>
            <person name="Rohde M."/>
            <person name="Sproer C."/>
            <person name="Goker M."/>
            <person name="Bristow J."/>
            <person name="Eisen J.A."/>
            <person name="Markowitz V."/>
            <person name="Hugenholtz P."/>
            <person name="Kyrpides N.C."/>
            <person name="Klenk H.P."/>
            <person name="Chain P."/>
        </authorList>
    </citation>
    <scope>NUCLEOTIDE SEQUENCE [LARGE SCALE GENOMIC DNA]</scope>
    <source>
        <strain evidence="3">ATCC 14647 / DSM 12112 / NCTC 10651 / 9901</strain>
    </source>
</reference>
<feature type="transmembrane region" description="Helical" evidence="1">
    <location>
        <begin position="209"/>
        <end position="232"/>
    </location>
</feature>
<dbReference type="OrthoDB" id="9800627at2"/>
<proteinExistence type="predicted"/>
<gene>
    <name evidence="2" type="ordered locus">Smon_1077</name>
</gene>
<dbReference type="HOGENOM" id="CLU_1160594_0_0_0"/>
<evidence type="ECO:0008006" key="4">
    <source>
        <dbReference type="Google" id="ProtNLM"/>
    </source>
</evidence>
<sequence length="239" mass="27506">MMGKREKLNLKIFLVLLVVYILASVYMRIDYRIGYLVGFIIVNTVRKAFKARAAFKAGDVTMVFEGKMGFNPINHIGIPDILILSALILFRSPIIFGQGKNLEIKYRLFKDFRKGMLKVGLASIFSTLLVMLITGVLFKYHFQIFSLLHIGRDSYLFFNLGTLFSSTYIVASSILLFNLLPLPGFDMFDMIYSYADDDLRTILHSINKYSFVFLILVIYVIVNTRIFTAIIYDLLRLIQ</sequence>
<dbReference type="EMBL" id="CP001779">
    <property type="protein sequence ID" value="ACZ01539.1"/>
    <property type="molecule type" value="Genomic_DNA"/>
</dbReference>
<dbReference type="AlphaFoldDB" id="D1AUX9"/>
<feature type="transmembrane region" description="Helical" evidence="1">
    <location>
        <begin position="158"/>
        <end position="180"/>
    </location>
</feature>
<keyword evidence="1" id="KW-1133">Transmembrane helix</keyword>
<protein>
    <recommendedName>
        <fullName evidence="4">Peptidase M50</fullName>
    </recommendedName>
</protein>
<feature type="transmembrane region" description="Helical" evidence="1">
    <location>
        <begin position="76"/>
        <end position="96"/>
    </location>
</feature>